<proteinExistence type="predicted"/>
<dbReference type="RefSeq" id="WP_369260903.1">
    <property type="nucleotide sequence ID" value="NZ_CP163440.1"/>
</dbReference>
<evidence type="ECO:0008006" key="2">
    <source>
        <dbReference type="Google" id="ProtNLM"/>
    </source>
</evidence>
<dbReference type="EMBL" id="CP163440">
    <property type="protein sequence ID" value="XDQ64222.1"/>
    <property type="molecule type" value="Genomic_DNA"/>
</dbReference>
<reference evidence="1" key="1">
    <citation type="submission" date="2024-07" db="EMBL/GenBank/DDBJ databases">
        <authorList>
            <person name="Yu S.T."/>
        </authorList>
    </citation>
    <scope>NUCLEOTIDE SEQUENCE</scope>
    <source>
        <strain evidence="1">R35</strain>
    </source>
</reference>
<dbReference type="InterPro" id="IPR027417">
    <property type="entry name" value="P-loop_NTPase"/>
</dbReference>
<name>A0AB39SCL6_9ACTN</name>
<dbReference type="AlphaFoldDB" id="A0AB39SCL6"/>
<dbReference type="Gene3D" id="1.25.40.10">
    <property type="entry name" value="Tetratricopeptide repeat domain"/>
    <property type="match status" value="1"/>
</dbReference>
<dbReference type="SUPFAM" id="SSF52540">
    <property type="entry name" value="P-loop containing nucleoside triphosphate hydrolases"/>
    <property type="match status" value="1"/>
</dbReference>
<protein>
    <recommendedName>
        <fullName evidence="2">Tetratricopeptide repeat protein</fullName>
    </recommendedName>
</protein>
<dbReference type="SUPFAM" id="SSF48452">
    <property type="entry name" value="TPR-like"/>
    <property type="match status" value="1"/>
</dbReference>
<evidence type="ECO:0000313" key="1">
    <source>
        <dbReference type="EMBL" id="XDQ64222.1"/>
    </source>
</evidence>
<sequence>MAIHLTRSNALLLLTPKTGSTWIRKKIRELGIAFEDVGDPAMREHDLLADFDRSRYSIVGAFVRDPLEWYRSYWSYRMEKGWRPQYPLDEHCESDDFETFVRRAVTILPGALGNIYTSYVGAPGEEIDFIGRQENLQEDFARFLELAGEEFDRAVLAEGSRINATKIRPDYPEELKELITLSEWETMGRFGYLADRPDPIALAEMQARYPRDAHDLRLLSLWTEKIHWTPDDRKREAGRPVRAETRYARVNSNFALYAEHKKQDPQYAGERYREALRLDPVHPRTLCNYALFVARHEDDTAQARELMLRALAGRPNHPYTLGKLAWLTAERLGDPALAEVLYRQSLAANASQHELRAEFANFLAGQGRAEEALALLGPEAESQDADRLTLLTHASLLARSGRLAEARGFQRRAADAAANATAEPAANAAANAA</sequence>
<accession>A0AB39SCL6</accession>
<organism evidence="1">
    <name type="scientific">Streptomyces sp. R35</name>
    <dbReference type="NCBI Taxonomy" id="3238630"/>
    <lineage>
        <taxon>Bacteria</taxon>
        <taxon>Bacillati</taxon>
        <taxon>Actinomycetota</taxon>
        <taxon>Actinomycetes</taxon>
        <taxon>Kitasatosporales</taxon>
        <taxon>Streptomycetaceae</taxon>
        <taxon>Streptomyces</taxon>
    </lineage>
</organism>
<gene>
    <name evidence="1" type="ORF">AB5J50_27300</name>
</gene>
<dbReference type="InterPro" id="IPR011990">
    <property type="entry name" value="TPR-like_helical_dom_sf"/>
</dbReference>